<feature type="region of interest" description="Disordered" evidence="1">
    <location>
        <begin position="92"/>
        <end position="156"/>
    </location>
</feature>
<evidence type="ECO:0000256" key="1">
    <source>
        <dbReference type="SAM" id="MobiDB-lite"/>
    </source>
</evidence>
<dbReference type="EMBL" id="BAAABX010000065">
    <property type="protein sequence ID" value="GAA0430823.1"/>
    <property type="molecule type" value="Genomic_DNA"/>
</dbReference>
<sequence>MTANHDPQDGNATPQNDGGTGAPTPVPPNNGDASSTTPQNGGGGNGGNGTGKKILGGIAVATAVLVGIAACTNQLDKITKDLASAVTTVSSLFPDDPAPSASPSAKTSPGASPSNTPAPPAPTGQATASPAPDVAPPSQSAAPLGATPGQSASPSRSLTIKIGVIRPDAIWLNTYHSDDNIEFDGQVIDSSGQQLTKTCYLTWKVIFDGKDVAGPPVRPWCDDFNLQFSYKPTKIGHYKVVADAVAGSGSSGTGIFEFDVK</sequence>
<feature type="compositionally biased region" description="Low complexity" evidence="1">
    <location>
        <begin position="92"/>
        <end position="115"/>
    </location>
</feature>
<feature type="compositionally biased region" description="Low complexity" evidence="1">
    <location>
        <begin position="123"/>
        <end position="132"/>
    </location>
</feature>
<comment type="caution">
    <text evidence="2">The sequence shown here is derived from an EMBL/GenBank/DDBJ whole genome shotgun (WGS) entry which is preliminary data.</text>
</comment>
<name>A0ABN0Z306_9ACTN</name>
<evidence type="ECO:0000313" key="2">
    <source>
        <dbReference type="EMBL" id="GAA0430823.1"/>
    </source>
</evidence>
<evidence type="ECO:0000313" key="3">
    <source>
        <dbReference type="Proteomes" id="UP001500879"/>
    </source>
</evidence>
<reference evidence="2 3" key="1">
    <citation type="journal article" date="2019" name="Int. J. Syst. Evol. Microbiol.">
        <title>The Global Catalogue of Microorganisms (GCM) 10K type strain sequencing project: providing services to taxonomists for standard genome sequencing and annotation.</title>
        <authorList>
            <consortium name="The Broad Institute Genomics Platform"/>
            <consortium name="The Broad Institute Genome Sequencing Center for Infectious Disease"/>
            <person name="Wu L."/>
            <person name="Ma J."/>
        </authorList>
    </citation>
    <scope>NUCLEOTIDE SEQUENCE [LARGE SCALE GENOMIC DNA]</scope>
    <source>
        <strain evidence="2 3">JCM 4788</strain>
    </source>
</reference>
<organism evidence="2 3">
    <name type="scientific">Streptomyces luteireticuli</name>
    <dbReference type="NCBI Taxonomy" id="173858"/>
    <lineage>
        <taxon>Bacteria</taxon>
        <taxon>Bacillati</taxon>
        <taxon>Actinomycetota</taxon>
        <taxon>Actinomycetes</taxon>
        <taxon>Kitasatosporales</taxon>
        <taxon>Streptomycetaceae</taxon>
        <taxon>Streptomyces</taxon>
    </lineage>
</organism>
<keyword evidence="3" id="KW-1185">Reference proteome</keyword>
<feature type="region of interest" description="Disordered" evidence="1">
    <location>
        <begin position="1"/>
        <end position="48"/>
    </location>
</feature>
<proteinExistence type="predicted"/>
<dbReference type="RefSeq" id="WP_344031236.1">
    <property type="nucleotide sequence ID" value="NZ_BAAABX010000065.1"/>
</dbReference>
<protein>
    <submittedName>
        <fullName evidence="2">Uncharacterized protein</fullName>
    </submittedName>
</protein>
<accession>A0ABN0Z306</accession>
<feature type="compositionally biased region" description="Polar residues" evidence="1">
    <location>
        <begin position="1"/>
        <end position="17"/>
    </location>
</feature>
<dbReference type="Proteomes" id="UP001500879">
    <property type="component" value="Unassembled WGS sequence"/>
</dbReference>
<gene>
    <name evidence="2" type="ORF">GCM10010357_60630</name>
</gene>